<name>A0A7S4KWY1_9EUKA</name>
<dbReference type="InterPro" id="IPR007109">
    <property type="entry name" value="Brix"/>
</dbReference>
<feature type="region of interest" description="Disordered" evidence="5">
    <location>
        <begin position="295"/>
        <end position="339"/>
    </location>
</feature>
<protein>
    <recommendedName>
        <fullName evidence="4">Ribosome production factor 2 homolog</fullName>
    </recommendedName>
    <alternativeName>
        <fullName evidence="4">Ribosome biogenesis protein RPF2 homolog</fullName>
    </alternativeName>
</protein>
<dbReference type="GO" id="GO:0019843">
    <property type="term" value="F:rRNA binding"/>
    <property type="evidence" value="ECO:0007669"/>
    <property type="project" value="UniProtKB-UniRule"/>
</dbReference>
<organism evidence="7">
    <name type="scientific">Paramoeba aestuarina</name>
    <dbReference type="NCBI Taxonomy" id="180227"/>
    <lineage>
        <taxon>Eukaryota</taxon>
        <taxon>Amoebozoa</taxon>
        <taxon>Discosea</taxon>
        <taxon>Flabellinia</taxon>
        <taxon>Dactylopodida</taxon>
        <taxon>Paramoebidae</taxon>
        <taxon>Paramoeba</taxon>
    </lineage>
</organism>
<dbReference type="PROSITE" id="PS50833">
    <property type="entry name" value="BRIX"/>
    <property type="match status" value="1"/>
</dbReference>
<feature type="domain" description="Brix" evidence="6">
    <location>
        <begin position="60"/>
        <end position="265"/>
    </location>
</feature>
<evidence type="ECO:0000313" key="7">
    <source>
        <dbReference type="EMBL" id="CAE2307989.1"/>
    </source>
</evidence>
<dbReference type="PANTHER" id="PTHR12728">
    <property type="entry name" value="BRIX DOMAIN CONTAINING PROTEIN"/>
    <property type="match status" value="1"/>
</dbReference>
<sequence length="339" mass="38813">MVKQQTKGKPSAKGKREEKKRGMIKEKDRKSAKPLLKKRHSLKTKRRLEKLQPQVIEPTKTAMFVKGTKSSELLTQLTSELRQLKHPYAIPYTKKNLIRPFEDPSSLEFFGKKSDSPLFVFSSHSKKRPNNLTFGRFFDESLLDMIEIGVKNFTSMTKLQSVKSAIGSNACFVFKGDKFEINGDYKLLKSMLLDFFRGEEKEYYNLSSLDHVIFIASSPVDETIHFRHYSIALKKSGMKVPKVDLAEIGPSFDFEIRRTKTAAPDAAKAALMQPRETNPKKVKNISTNVFGQKMGRVHMHRQDFEKLQVKKSKALKRPREESQGKAQEAQPEGKKAKKD</sequence>
<accession>A0A7S4KWY1</accession>
<evidence type="ECO:0000256" key="2">
    <source>
        <dbReference type="ARBA" id="ARBA00010782"/>
    </source>
</evidence>
<feature type="region of interest" description="Disordered" evidence="5">
    <location>
        <begin position="1"/>
        <end position="44"/>
    </location>
</feature>
<feature type="compositionally biased region" description="Basic residues" evidence="5">
    <location>
        <begin position="32"/>
        <end position="44"/>
    </location>
</feature>
<gene>
    <name evidence="7" type="ORF">NAES01612_LOCUS12522</name>
</gene>
<dbReference type="GO" id="GO:0005730">
    <property type="term" value="C:nucleolus"/>
    <property type="evidence" value="ECO:0007669"/>
    <property type="project" value="UniProtKB-SubCell"/>
</dbReference>
<dbReference type="SMART" id="SM00879">
    <property type="entry name" value="Brix"/>
    <property type="match status" value="1"/>
</dbReference>
<dbReference type="AlphaFoldDB" id="A0A7S4KWY1"/>
<evidence type="ECO:0000256" key="4">
    <source>
        <dbReference type="RuleBase" id="RU367086"/>
    </source>
</evidence>
<dbReference type="Pfam" id="PF04427">
    <property type="entry name" value="Brix"/>
    <property type="match status" value="1"/>
</dbReference>
<evidence type="ECO:0000259" key="6">
    <source>
        <dbReference type="PROSITE" id="PS50833"/>
    </source>
</evidence>
<dbReference type="GO" id="GO:0000027">
    <property type="term" value="P:ribosomal large subunit assembly"/>
    <property type="evidence" value="ECO:0007669"/>
    <property type="project" value="InterPro"/>
</dbReference>
<keyword evidence="3 4" id="KW-0539">Nucleus</keyword>
<evidence type="ECO:0000256" key="1">
    <source>
        <dbReference type="ARBA" id="ARBA00004604"/>
    </source>
</evidence>
<reference evidence="7" key="1">
    <citation type="submission" date="2021-01" db="EMBL/GenBank/DDBJ databases">
        <authorList>
            <person name="Corre E."/>
            <person name="Pelletier E."/>
            <person name="Niang G."/>
            <person name="Scheremetjew M."/>
            <person name="Finn R."/>
            <person name="Kale V."/>
            <person name="Holt S."/>
            <person name="Cochrane G."/>
            <person name="Meng A."/>
            <person name="Brown T."/>
            <person name="Cohen L."/>
        </authorList>
    </citation>
    <scope>NUCLEOTIDE SEQUENCE</scope>
    <source>
        <strain evidence="7">SoJaBio B1-5/56/2</strain>
    </source>
</reference>
<dbReference type="InterPro" id="IPR039770">
    <property type="entry name" value="Rpf2"/>
</dbReference>
<evidence type="ECO:0000256" key="5">
    <source>
        <dbReference type="SAM" id="MobiDB-lite"/>
    </source>
</evidence>
<evidence type="ECO:0000256" key="3">
    <source>
        <dbReference type="ARBA" id="ARBA00023242"/>
    </source>
</evidence>
<proteinExistence type="inferred from homology"/>
<feature type="compositionally biased region" description="Basic and acidic residues" evidence="5">
    <location>
        <begin position="14"/>
        <end position="31"/>
    </location>
</feature>
<comment type="similarity">
    <text evidence="2 4">Belongs to the RPF2 family.</text>
</comment>
<dbReference type="PANTHER" id="PTHR12728:SF0">
    <property type="entry name" value="RIBOSOME PRODUCTION FACTOR 2 HOMOLOG"/>
    <property type="match status" value="1"/>
</dbReference>
<dbReference type="GO" id="GO:0000463">
    <property type="term" value="P:maturation of LSU-rRNA from tricistronic rRNA transcript (SSU-rRNA, 5.8S rRNA, LSU-rRNA)"/>
    <property type="evidence" value="ECO:0007669"/>
    <property type="project" value="TreeGrafter"/>
</dbReference>
<dbReference type="EMBL" id="HBKR01019094">
    <property type="protein sequence ID" value="CAE2307989.1"/>
    <property type="molecule type" value="Transcribed_RNA"/>
</dbReference>
<comment type="subcellular location">
    <subcellularLocation>
        <location evidence="1 4">Nucleus</location>
        <location evidence="1 4">Nucleolus</location>
    </subcellularLocation>
</comment>